<accession>A0AAE0LII0</accession>
<evidence type="ECO:0008006" key="4">
    <source>
        <dbReference type="Google" id="ProtNLM"/>
    </source>
</evidence>
<dbReference type="GO" id="GO:0008308">
    <property type="term" value="F:voltage-gated monoatomic anion channel activity"/>
    <property type="evidence" value="ECO:0007669"/>
    <property type="project" value="InterPro"/>
</dbReference>
<comment type="caution">
    <text evidence="2">The sequence shown here is derived from an EMBL/GenBank/DDBJ whole genome shotgun (WGS) entry which is preliminary data.</text>
</comment>
<dbReference type="Proteomes" id="UP001190700">
    <property type="component" value="Unassembled WGS sequence"/>
</dbReference>
<organism evidence="2 3">
    <name type="scientific">Cymbomonas tetramitiformis</name>
    <dbReference type="NCBI Taxonomy" id="36881"/>
    <lineage>
        <taxon>Eukaryota</taxon>
        <taxon>Viridiplantae</taxon>
        <taxon>Chlorophyta</taxon>
        <taxon>Pyramimonadophyceae</taxon>
        <taxon>Pyramimonadales</taxon>
        <taxon>Pyramimonadaceae</taxon>
        <taxon>Cymbomonas</taxon>
    </lineage>
</organism>
<dbReference type="AlphaFoldDB" id="A0AAE0LII0"/>
<reference evidence="2 3" key="1">
    <citation type="journal article" date="2015" name="Genome Biol. Evol.">
        <title>Comparative Genomics of a Bacterivorous Green Alga Reveals Evolutionary Causalities and Consequences of Phago-Mixotrophic Mode of Nutrition.</title>
        <authorList>
            <person name="Burns J.A."/>
            <person name="Paasch A."/>
            <person name="Narechania A."/>
            <person name="Kim E."/>
        </authorList>
    </citation>
    <scope>NUCLEOTIDE SEQUENCE [LARGE SCALE GENOMIC DNA]</scope>
    <source>
        <strain evidence="2 3">PLY_AMNH</strain>
    </source>
</reference>
<comment type="similarity">
    <text evidence="1">Belongs to the eukaryotic mitochondrial porin (TC 1.B.8.1) family.</text>
</comment>
<name>A0AAE0LII0_9CHLO</name>
<evidence type="ECO:0000256" key="1">
    <source>
        <dbReference type="ARBA" id="ARBA00009624"/>
    </source>
</evidence>
<dbReference type="EMBL" id="LGRX02001269">
    <property type="protein sequence ID" value="KAK3286428.1"/>
    <property type="molecule type" value="Genomic_DNA"/>
</dbReference>
<protein>
    <recommendedName>
        <fullName evidence="4">Voltage-dependent anion-selective channel</fullName>
    </recommendedName>
</protein>
<gene>
    <name evidence="2" type="ORF">CYMTET_6018</name>
</gene>
<dbReference type="InterPro" id="IPR001925">
    <property type="entry name" value="Porin_Euk"/>
</dbReference>
<evidence type="ECO:0000313" key="2">
    <source>
        <dbReference type="EMBL" id="KAK3286428.1"/>
    </source>
</evidence>
<dbReference type="InterPro" id="IPR023614">
    <property type="entry name" value="Porin_dom_sf"/>
</dbReference>
<sequence length="282" mass="29525">MPAFGDIGKACKDLLGGFQYDQKVSVGSKTASGVTFTAKGKKKGEAVDGDIVAEYKTKGVQLEGTINSSSKLNVTSTFSDLAPGLKCVLSGALPDKDSGKLAFTYVKDMFTFKGDIGLRGSPKIAANVCAAKDGVAVGGSMAYDSKKGCVTAVNTGVQYAASDYTVALDTNLTTDVKVSYMHKVSKELTVGGEIGRKCEKSAITTAFTIGGQYKLEGGALTKATLNNSGLLNALYQQELRAKTTGIICAQIDTKCLDKGAKFGLELKEQSLQKFLSSVKSLL</sequence>
<dbReference type="PANTHER" id="PTHR11743">
    <property type="entry name" value="VOLTAGE-DEPENDENT ANION-SELECTIVE CHANNEL"/>
    <property type="match status" value="1"/>
</dbReference>
<evidence type="ECO:0000313" key="3">
    <source>
        <dbReference type="Proteomes" id="UP001190700"/>
    </source>
</evidence>
<dbReference type="InterPro" id="IPR027246">
    <property type="entry name" value="Porin_Euk/Tom40"/>
</dbReference>
<dbReference type="PANTHER" id="PTHR11743:SF70">
    <property type="entry name" value="GH26960P-RELATED"/>
    <property type="match status" value="1"/>
</dbReference>
<dbReference type="Pfam" id="PF01459">
    <property type="entry name" value="Porin_3"/>
    <property type="match status" value="1"/>
</dbReference>
<keyword evidence="3" id="KW-1185">Reference proteome</keyword>
<proteinExistence type="inferred from homology"/>
<dbReference type="Gene3D" id="2.40.160.10">
    <property type="entry name" value="Porin"/>
    <property type="match status" value="1"/>
</dbReference>
<dbReference type="CDD" id="cd07306">
    <property type="entry name" value="Porin3_VDAC"/>
    <property type="match status" value="1"/>
</dbReference>
<dbReference type="GO" id="GO:0005741">
    <property type="term" value="C:mitochondrial outer membrane"/>
    <property type="evidence" value="ECO:0007669"/>
    <property type="project" value="InterPro"/>
</dbReference>